<gene>
    <name evidence="1" type="ORF">LTR37_003918</name>
</gene>
<protein>
    <submittedName>
        <fullName evidence="1">Uncharacterized protein</fullName>
    </submittedName>
</protein>
<evidence type="ECO:0000313" key="1">
    <source>
        <dbReference type="EMBL" id="KAK3720095.1"/>
    </source>
</evidence>
<comment type="caution">
    <text evidence="1">The sequence shown here is derived from an EMBL/GenBank/DDBJ whole genome shotgun (WGS) entry which is preliminary data.</text>
</comment>
<evidence type="ECO:0000313" key="2">
    <source>
        <dbReference type="Proteomes" id="UP001281147"/>
    </source>
</evidence>
<name>A0ACC3NNQ9_9PEZI</name>
<organism evidence="1 2">
    <name type="scientific">Vermiconidia calcicola</name>
    <dbReference type="NCBI Taxonomy" id="1690605"/>
    <lineage>
        <taxon>Eukaryota</taxon>
        <taxon>Fungi</taxon>
        <taxon>Dikarya</taxon>
        <taxon>Ascomycota</taxon>
        <taxon>Pezizomycotina</taxon>
        <taxon>Dothideomycetes</taxon>
        <taxon>Dothideomycetidae</taxon>
        <taxon>Mycosphaerellales</taxon>
        <taxon>Extremaceae</taxon>
        <taxon>Vermiconidia</taxon>
    </lineage>
</organism>
<dbReference type="EMBL" id="JAUTXU010000023">
    <property type="protein sequence ID" value="KAK3720095.1"/>
    <property type="molecule type" value="Genomic_DNA"/>
</dbReference>
<dbReference type="Proteomes" id="UP001281147">
    <property type="component" value="Unassembled WGS sequence"/>
</dbReference>
<proteinExistence type="predicted"/>
<accession>A0ACC3NNQ9</accession>
<reference evidence="1" key="1">
    <citation type="submission" date="2023-07" db="EMBL/GenBank/DDBJ databases">
        <title>Black Yeasts Isolated from many extreme environments.</title>
        <authorList>
            <person name="Coleine C."/>
            <person name="Stajich J.E."/>
            <person name="Selbmann L."/>
        </authorList>
    </citation>
    <scope>NUCLEOTIDE SEQUENCE</scope>
    <source>
        <strain evidence="1">CCFEE 5714</strain>
    </source>
</reference>
<sequence length="957" mass="104631">MADALAPPGSSQYSSNTMYVGDGTWDTSRNSFLLPNLVGLNFETMRYNGMGNRFRDLPGYHKLILGHGILAVITFLFIVPLAIFLAKYGRDWPGARVSFKLHVYLQIMTVFLSTVVLVLGWFAVGPERSLTNPHHGIGVAIYVMILLQFIYGSCMYRRERKRRTFPNKLPITVWLHKLIGRSVALLAFVQVGLGLTLYGSPKVLFILYALQGFFLIFAYLALEYYNKPRVGGAPGPRSEPPEFYSDYGSYVSGSRTDVTQNRPPREREREGHHWGRNVLAAGGALGAYKWWKHKRDGRKDERGEGYDEHDERDERYEDRQRPPPSMGRGNGGRPQSMGPSPGGRHQSQGPPRAGQYPSRDPPPRGQPPPSMGGPPPRAGSQHRRSAPPPSQSRISRESWEDEKYSEPPKSNWRDRILGAAGGFAAFQGAKSLFNRRKGRDDGYSDDGSYAPPPRGQRNEVSRTDVSRVEAGQAPVSPDTPRANMAGVQPMTPSMTPSRAPKRPRPTGDMMSYDSRDSFEGQRPSRYGDETLWDNVREFGPLGGFREWNQQRKDRKDADRAEKIRRQELGNEQEYNRRNSNRYPTPQDATHGQQSMSGTLMTGPSALGPNGQSDVNRSNFRPDTSHPPLPAEAGTIPPQSQWQPARQNVTTEQGYSLPPPPPGPPPNVRHDGYSPPQFGSAQMPEGAVNPDPSRLVAENTAANEMSAYGKDPTDRATAAAAAAGAAAGVAAAAASRDNETLSPTRAGGGRNRTHRRGSTTSGSASQLNSGIAGPSSGENPNSPPVSVKVKMANDGRSVTLRRLNEEEAAAERAARRQERRNRKRRGSSLSSGVEDEPPPGQRYRRNGPIRPSNNQPITNIPPPPPMSSSAGASQRRESELNLPPAPPVPTHSVSPASHQGLSPAAAPVNESGVHSPGAYGTDAGTDISAFADNRKRRRAERARQAAAKGGGKQVDFEY</sequence>
<keyword evidence="2" id="KW-1185">Reference proteome</keyword>